<dbReference type="GO" id="GO:1901678">
    <property type="term" value="P:iron coordination entity transport"/>
    <property type="evidence" value="ECO:0007669"/>
    <property type="project" value="UniProtKB-ARBA"/>
</dbReference>
<protein>
    <submittedName>
        <fullName evidence="7">Iron(3+)-hydroxamate-binding protein FhuD</fullName>
    </submittedName>
</protein>
<feature type="signal peptide" evidence="5">
    <location>
        <begin position="1"/>
        <end position="21"/>
    </location>
</feature>
<evidence type="ECO:0000256" key="3">
    <source>
        <dbReference type="ARBA" id="ARBA00022448"/>
    </source>
</evidence>
<name>A0A078MIX7_9BACL</name>
<evidence type="ECO:0000256" key="1">
    <source>
        <dbReference type="ARBA" id="ARBA00004196"/>
    </source>
</evidence>
<dbReference type="PANTHER" id="PTHR30532:SF1">
    <property type="entry name" value="IRON(3+)-HYDROXAMATE-BINDING PROTEIN FHUD"/>
    <property type="match status" value="1"/>
</dbReference>
<dbReference type="PANTHER" id="PTHR30532">
    <property type="entry name" value="IRON III DICITRATE-BINDING PERIPLASMIC PROTEIN"/>
    <property type="match status" value="1"/>
</dbReference>
<feature type="domain" description="Fe/B12 periplasmic-binding" evidence="6">
    <location>
        <begin position="55"/>
        <end position="309"/>
    </location>
</feature>
<dbReference type="Gene3D" id="3.40.50.1980">
    <property type="entry name" value="Nitrogenase molybdenum iron protein domain"/>
    <property type="match status" value="2"/>
</dbReference>
<dbReference type="EMBL" id="LN483077">
    <property type="protein sequence ID" value="CEA05377.1"/>
    <property type="molecule type" value="Genomic_DNA"/>
</dbReference>
<dbReference type="Pfam" id="PF01497">
    <property type="entry name" value="Peripla_BP_2"/>
    <property type="match status" value="1"/>
</dbReference>
<dbReference type="PROSITE" id="PS51257">
    <property type="entry name" value="PROKAR_LIPOPROTEIN"/>
    <property type="match status" value="1"/>
</dbReference>
<evidence type="ECO:0000256" key="5">
    <source>
        <dbReference type="SAM" id="SignalP"/>
    </source>
</evidence>
<proteinExistence type="inferred from homology"/>
<keyword evidence="4 5" id="KW-0732">Signal</keyword>
<comment type="subcellular location">
    <subcellularLocation>
        <location evidence="1">Cell envelope</location>
    </subcellularLocation>
</comment>
<dbReference type="HOGENOM" id="CLU_038034_0_1_9"/>
<dbReference type="InterPro" id="IPR051313">
    <property type="entry name" value="Bact_iron-sidero_bind"/>
</dbReference>
<evidence type="ECO:0000313" key="7">
    <source>
        <dbReference type="EMBL" id="CEA05377.1"/>
    </source>
</evidence>
<reference evidence="7" key="1">
    <citation type="submission" date="2014-07" db="EMBL/GenBank/DDBJ databases">
        <authorList>
            <person name="Urmite Genomes Urmite Genomes"/>
        </authorList>
    </citation>
    <scope>NUCLEOTIDE SEQUENCE</scope>
    <source>
        <strain evidence="7">13S34_air</strain>
    </source>
</reference>
<dbReference type="SUPFAM" id="SSF53807">
    <property type="entry name" value="Helical backbone' metal receptor"/>
    <property type="match status" value="1"/>
</dbReference>
<sequence length="309" mass="34401">MKRMMYSACIAAGLLVAGCSAGVTTTEQAVEEVGATKLYQDALGREVEIPVTPKRVVALWTVGEMLALNTKPIGSTEHLMRFFTEEEKEDIAIIGDAVNGDYEKILALAPDLIVLYGLARPEELEKYQKIAPTVTTAFFGEAMASLRSMGEILNKQQEAEAWVKAYTARVASAREDVASLALAEQKAVVLQLAQKNIYLYRSATFPTIFDAYQLQLSDYQAELQQDKSFAKQQLSMESLPNFADVDRIFLIVNDAESKATYEQLQQSGVWKNLPAVQKNQVYVMSERFSMADVSTLDWALDEVKEQLLQ</sequence>
<evidence type="ECO:0000259" key="6">
    <source>
        <dbReference type="PROSITE" id="PS50983"/>
    </source>
</evidence>
<evidence type="ECO:0000256" key="2">
    <source>
        <dbReference type="ARBA" id="ARBA00008814"/>
    </source>
</evidence>
<dbReference type="GO" id="GO:0030288">
    <property type="term" value="C:outer membrane-bounded periplasmic space"/>
    <property type="evidence" value="ECO:0007669"/>
    <property type="project" value="TreeGrafter"/>
</dbReference>
<feature type="chain" id="PRO_5038639787" evidence="5">
    <location>
        <begin position="22"/>
        <end position="309"/>
    </location>
</feature>
<keyword evidence="3" id="KW-0813">Transport</keyword>
<organism evidence="7">
    <name type="scientific">Metalysinibacillus saudimassiliensis</name>
    <dbReference type="NCBI Taxonomy" id="1461583"/>
    <lineage>
        <taxon>Bacteria</taxon>
        <taxon>Bacillati</taxon>
        <taxon>Bacillota</taxon>
        <taxon>Bacilli</taxon>
        <taxon>Bacillales</taxon>
        <taxon>Caryophanaceae</taxon>
        <taxon>Metalysinibacillus</taxon>
    </lineage>
</organism>
<accession>A0A078MIX7</accession>
<evidence type="ECO:0000256" key="4">
    <source>
        <dbReference type="ARBA" id="ARBA00022729"/>
    </source>
</evidence>
<dbReference type="PATRIC" id="fig|1461583.4.peg.2348"/>
<gene>
    <name evidence="7" type="primary">fhuD_2</name>
    <name evidence="7" type="ORF">BN1050_02431</name>
</gene>
<dbReference type="AlphaFoldDB" id="A0A078MIX7"/>
<dbReference type="InterPro" id="IPR002491">
    <property type="entry name" value="ABC_transptr_periplasmic_BD"/>
</dbReference>
<dbReference type="PROSITE" id="PS50983">
    <property type="entry name" value="FE_B12_PBP"/>
    <property type="match status" value="1"/>
</dbReference>
<comment type="similarity">
    <text evidence="2">Belongs to the bacterial solute-binding protein 8 family.</text>
</comment>